<protein>
    <submittedName>
        <fullName evidence="1">Uncharacterized protein</fullName>
    </submittedName>
</protein>
<accession>A0AAD9QA97</accession>
<reference evidence="1" key="1">
    <citation type="journal article" date="2023" name="G3 (Bethesda)">
        <title>Whole genome assembly and annotation of the endangered Caribbean coral Acropora cervicornis.</title>
        <authorList>
            <person name="Selwyn J.D."/>
            <person name="Vollmer S.V."/>
        </authorList>
    </citation>
    <scope>NUCLEOTIDE SEQUENCE</scope>
    <source>
        <strain evidence="1">K2</strain>
    </source>
</reference>
<dbReference type="EMBL" id="JARQWQ010000049">
    <property type="protein sequence ID" value="KAK2557572.1"/>
    <property type="molecule type" value="Genomic_DNA"/>
</dbReference>
<dbReference type="AlphaFoldDB" id="A0AAD9QA97"/>
<dbReference type="Proteomes" id="UP001249851">
    <property type="component" value="Unassembled WGS sequence"/>
</dbReference>
<comment type="caution">
    <text evidence="1">The sequence shown here is derived from an EMBL/GenBank/DDBJ whole genome shotgun (WGS) entry which is preliminary data.</text>
</comment>
<name>A0AAD9QA97_ACRCE</name>
<organism evidence="1 2">
    <name type="scientific">Acropora cervicornis</name>
    <name type="common">Staghorn coral</name>
    <dbReference type="NCBI Taxonomy" id="6130"/>
    <lineage>
        <taxon>Eukaryota</taxon>
        <taxon>Metazoa</taxon>
        <taxon>Cnidaria</taxon>
        <taxon>Anthozoa</taxon>
        <taxon>Hexacorallia</taxon>
        <taxon>Scleractinia</taxon>
        <taxon>Astrocoeniina</taxon>
        <taxon>Acroporidae</taxon>
        <taxon>Acropora</taxon>
    </lineage>
</organism>
<gene>
    <name evidence="1" type="ORF">P5673_020333</name>
</gene>
<evidence type="ECO:0000313" key="2">
    <source>
        <dbReference type="Proteomes" id="UP001249851"/>
    </source>
</evidence>
<evidence type="ECO:0000313" key="1">
    <source>
        <dbReference type="EMBL" id="KAK2557572.1"/>
    </source>
</evidence>
<reference evidence="1" key="2">
    <citation type="journal article" date="2023" name="Science">
        <title>Genomic signatures of disease resistance in endangered staghorn corals.</title>
        <authorList>
            <person name="Vollmer S.V."/>
            <person name="Selwyn J.D."/>
            <person name="Despard B.A."/>
            <person name="Roesel C.L."/>
        </authorList>
    </citation>
    <scope>NUCLEOTIDE SEQUENCE</scope>
    <source>
        <strain evidence="1">K2</strain>
    </source>
</reference>
<sequence length="330" mass="36532">MVGELPYNSWIGCVTFLAYSCIEVTNQDDSIVGWDVFDSVLKLVVEATLNLLVGETSQTCSLSGVPLLSGPSFQRDQIWDSSRFGPKPSFSQGQPEAGDWLDWYEGGELRLSSPSCLSYLPIVGTLLVGARACPHAGGPYTPHLWGRSCSEIPYSSAWDRKVPSYRVLSLGGAAGVLSLFSKILLSFWIHKISLSNTQFQPFLGEQLCIEVTNNENILTCSPYTFEGRVKMTKEAVVVRWSINTANGESCKQAFTSSQRASLLLRLQNIHKPAVIMTMFQGVSTIRELNIVKHITTITLGFAIAFVRDDVEISLVTLKRDLVVKVSREYY</sequence>
<proteinExistence type="predicted"/>
<keyword evidence="2" id="KW-1185">Reference proteome</keyword>